<dbReference type="RefSeq" id="XP_025066512.1">
    <property type="nucleotide sequence ID" value="XM_025210727.1"/>
</dbReference>
<evidence type="ECO:0000259" key="2">
    <source>
        <dbReference type="PROSITE" id="PS50132"/>
    </source>
</evidence>
<dbReference type="InterPro" id="IPR016137">
    <property type="entry name" value="RGS"/>
</dbReference>
<dbReference type="GO" id="GO:0001965">
    <property type="term" value="F:G-protein alpha-subunit binding"/>
    <property type="evidence" value="ECO:0007669"/>
    <property type="project" value="InterPro"/>
</dbReference>
<dbReference type="InterPro" id="IPR042651">
    <property type="entry name" value="Rgs22"/>
</dbReference>
<proteinExistence type="predicted"/>
<feature type="compositionally biased region" description="Low complexity" evidence="1">
    <location>
        <begin position="1349"/>
        <end position="1364"/>
    </location>
</feature>
<feature type="region of interest" description="Disordered" evidence="1">
    <location>
        <begin position="1337"/>
        <end position="1387"/>
    </location>
</feature>
<dbReference type="CDD" id="cd08725">
    <property type="entry name" value="RGS_RGS22_4"/>
    <property type="match status" value="1"/>
</dbReference>
<protein>
    <submittedName>
        <fullName evidence="4">Regulator of G-protein signaling 22</fullName>
    </submittedName>
</protein>
<dbReference type="PANTHER" id="PTHR46583:SF1">
    <property type="entry name" value="REGULATOR OF G-PROTEIN SIGNALING 22"/>
    <property type="match status" value="1"/>
</dbReference>
<dbReference type="CDD" id="cd08727">
    <property type="entry name" value="RGS_RGS22_2"/>
    <property type="match status" value="1"/>
</dbReference>
<sequence length="1387" mass="159641">MWLPCAGSSGVWEFFPPEPPDITEDVFEDYLTTDDMLVDYFNEFLSLPTFAQPVKFNPDFGIFEVINDTPLLLESQLKKILHAQKPPNPIYNVTRKAKNDGQFSKKSSASSDPNINPNYRIMCLDREQGIQWIKKERLPAFLESDCYFEYRLAKLISQVEWSSTGINFIIDTAYYPWIVKREPNPPLPEEDEDELIMRKFYVSLGQATVTQTKDWFALAKQSQHVTSTDSVSCPLVSSQIQGADHWSTNDQRTVSFTENVGHRDSVSGHGAHSLFAQLNRTDLHSDSSSSLGADSLGDEYVQRSLPLPRRMTAVKVSNVSGRSTNKKEESSVSIAETPSCTQLRVYLDQKWESETEKESSQETAIFQTLEEFTSAYIQYIVRESVSKLTGQPAAKSKSDVNFSKLSKVFIDEVANKKLSVAAGEQLSSQIITPFKELDPSGDEIEQRSEEVSLSSSSETDGTDIRAAWCISHQTYDIGNRNEFERFKKFIKGTLGEKYWWLWMDIERLKVLKDTRRQQRQLDKMKKIYLVSSGDYFLNSQVLFRLDLLHGDQWNIRHLRGIQPEVVKPLLLYWGPRFCVTHSSKIRSASAKLKLWHMCQERPRMDIDPFPQMVTLLPLRAKSCMPRIASSHPQWRHYYITNTSWTPDVGVLESKTSSPTPLLKPMMDLSSKRPIRLLSATLPLSHSTASDDSNTSTAKYDIDGKRPKSVTDMIHGSDFTYNSEDVKLPGDRKYTYAEVLPGKRPTDSMVLGGFKMESMLQSLYVENKAGYFFTRFCEKSGNKLWKNSTYFWFDLQTYHQHFYQETLHPFKICKQAQFLYATYIAPSASMDIGLQQNKKYEIYQKMEPPFEDLFDSAEEYVLTLLLEPWMKMVEVDKCIYEEVELVEETRQLDSVYFRKLQALHQESVSKKDEGAVPEASLLPGPDILKEAQLLSQVPDERTGSTLRDLLHNKLKLEQFHLFLEEHFAIMDLLCWIDIEQFRRMLHKEKGKREEKSKDIKNKYLNKKYFFGPNSPATREQQEQLMQLGGGWGQILHDQVSSSVLLEIQKYVQMRLEKKWLPLFLSNEQTGTYKKTKIRDIAEDLLIQRNEKRNGAWKHVDNKWVSSSREIITFRKALLNPVTAFQFQRFVSLKGDLLGNGVLFWQEVQKYKDMCHSHCGDVTIQNKITAIINCFINSSIPPALQIDIPVEQAQKIIEHRRELGPYVFREAQMTIFALLFKFWPKFCEFRSSLADEKILPVLERKKEKKVEKGKRKSAEEQLTKTQQGEKVVSIASSVSGEEWGVGRRTPSSASTSASARQVSWSYSKYIEALEQERVLLKMQEDLERKTSSFLTAASSMSFMKPNRQASSEKSSISPSSSLILEKQSNISKDTERGFKTYVKDGTQRQ</sequence>
<dbReference type="InterPro" id="IPR036305">
    <property type="entry name" value="RGS_sf"/>
</dbReference>
<evidence type="ECO:0000313" key="4">
    <source>
        <dbReference type="RefSeq" id="XP_025066512.1"/>
    </source>
</evidence>
<dbReference type="STRING" id="38654.A0A3Q0H488"/>
<reference evidence="4" key="1">
    <citation type="submission" date="2025-08" db="UniProtKB">
        <authorList>
            <consortium name="RefSeq"/>
        </authorList>
    </citation>
    <scope>IDENTIFICATION</scope>
</reference>
<dbReference type="GO" id="GO:0009966">
    <property type="term" value="P:regulation of signal transduction"/>
    <property type="evidence" value="ECO:0007669"/>
    <property type="project" value="InterPro"/>
</dbReference>
<evidence type="ECO:0000313" key="3">
    <source>
        <dbReference type="Proteomes" id="UP000189705"/>
    </source>
</evidence>
<evidence type="ECO:0000256" key="1">
    <source>
        <dbReference type="SAM" id="MobiDB-lite"/>
    </source>
</evidence>
<organism evidence="3 4">
    <name type="scientific">Alligator sinensis</name>
    <name type="common">Chinese alligator</name>
    <dbReference type="NCBI Taxonomy" id="38654"/>
    <lineage>
        <taxon>Eukaryota</taxon>
        <taxon>Metazoa</taxon>
        <taxon>Chordata</taxon>
        <taxon>Craniata</taxon>
        <taxon>Vertebrata</taxon>
        <taxon>Euteleostomi</taxon>
        <taxon>Archelosauria</taxon>
        <taxon>Archosauria</taxon>
        <taxon>Crocodylia</taxon>
        <taxon>Alligatoridae</taxon>
        <taxon>Alligatorinae</taxon>
        <taxon>Alligator</taxon>
    </lineage>
</organism>
<dbReference type="Gene3D" id="1.10.167.10">
    <property type="entry name" value="Regulator of G-protein Signalling 4, domain 2"/>
    <property type="match status" value="3"/>
</dbReference>
<dbReference type="InterPro" id="IPR048074">
    <property type="entry name" value="RGS22_RGS_fourth"/>
</dbReference>
<dbReference type="Pfam" id="PF00615">
    <property type="entry name" value="RGS"/>
    <property type="match status" value="3"/>
</dbReference>
<dbReference type="PANTHER" id="PTHR46583">
    <property type="entry name" value="REGULATOR OF G-PROTEIN SIGNALING 22"/>
    <property type="match status" value="1"/>
</dbReference>
<name>A0A3Q0H488_ALLSI</name>
<dbReference type="KEGG" id="asn:102384052"/>
<feature type="domain" description="RGS" evidence="2">
    <location>
        <begin position="944"/>
        <end position="1003"/>
    </location>
</feature>
<dbReference type="SMART" id="SM00315">
    <property type="entry name" value="RGS"/>
    <property type="match status" value="2"/>
</dbReference>
<dbReference type="CTD" id="26166"/>
<dbReference type="PROSITE" id="PS50132">
    <property type="entry name" value="RGS"/>
    <property type="match status" value="3"/>
</dbReference>
<dbReference type="InterPro" id="IPR044926">
    <property type="entry name" value="RGS_subdomain_2"/>
</dbReference>
<dbReference type="SUPFAM" id="SSF48097">
    <property type="entry name" value="Regulator of G-protein signaling, RGS"/>
    <property type="match status" value="4"/>
</dbReference>
<dbReference type="InParanoid" id="A0A3Q0H488"/>
<accession>A0A3Q0H488</accession>
<dbReference type="InterPro" id="IPR048075">
    <property type="entry name" value="RGS22_RGS_second"/>
</dbReference>
<dbReference type="GeneID" id="102384052"/>
<keyword evidence="3" id="KW-1185">Reference proteome</keyword>
<feature type="domain" description="RGS" evidence="2">
    <location>
        <begin position="758"/>
        <end position="864"/>
    </location>
</feature>
<feature type="compositionally biased region" description="Basic and acidic residues" evidence="1">
    <location>
        <begin position="1370"/>
        <end position="1387"/>
    </location>
</feature>
<feature type="domain" description="RGS" evidence="2">
    <location>
        <begin position="1111"/>
        <end position="1217"/>
    </location>
</feature>
<dbReference type="GO" id="GO:0005737">
    <property type="term" value="C:cytoplasm"/>
    <property type="evidence" value="ECO:0007669"/>
    <property type="project" value="TreeGrafter"/>
</dbReference>
<dbReference type="GO" id="GO:0005634">
    <property type="term" value="C:nucleus"/>
    <property type="evidence" value="ECO:0007669"/>
    <property type="project" value="TreeGrafter"/>
</dbReference>
<dbReference type="Proteomes" id="UP000189705">
    <property type="component" value="Unplaced"/>
</dbReference>
<gene>
    <name evidence="4" type="primary">RGS22</name>
</gene>